<proteinExistence type="predicted"/>
<feature type="compositionally biased region" description="Basic and acidic residues" evidence="1">
    <location>
        <begin position="66"/>
        <end position="79"/>
    </location>
</feature>
<feature type="region of interest" description="Disordered" evidence="1">
    <location>
        <begin position="1"/>
        <end position="30"/>
    </location>
</feature>
<reference evidence="2 3" key="1">
    <citation type="submission" date="2016-10" db="EMBL/GenBank/DDBJ databases">
        <title>Genome sequence of the basidiomycete white-rot fungus Trametes pubescens.</title>
        <authorList>
            <person name="Makela M.R."/>
            <person name="Granchi Z."/>
            <person name="Peng M."/>
            <person name="De Vries R.P."/>
            <person name="Grigoriev I."/>
            <person name="Riley R."/>
            <person name="Hilden K."/>
        </authorList>
    </citation>
    <scope>NUCLEOTIDE SEQUENCE [LARGE SCALE GENOMIC DNA]</scope>
    <source>
        <strain evidence="2 3">FBCC735</strain>
    </source>
</reference>
<feature type="region of interest" description="Disordered" evidence="1">
    <location>
        <begin position="59"/>
        <end position="99"/>
    </location>
</feature>
<dbReference type="EMBL" id="MNAD01001415">
    <property type="protein sequence ID" value="OJT05640.1"/>
    <property type="molecule type" value="Genomic_DNA"/>
</dbReference>
<sequence length="99" mass="11405">MHESSSADQPYTAPDAQTLKGTDVSAASFQQRPTTLWERFSINRKYVYSNKTYNSIQQQHAQLGTLRERNTSYHHETAVPEHSTSIDEQQTIPLRTEEH</sequence>
<dbReference type="Proteomes" id="UP000184267">
    <property type="component" value="Unassembled WGS sequence"/>
</dbReference>
<evidence type="ECO:0000313" key="2">
    <source>
        <dbReference type="EMBL" id="OJT05640.1"/>
    </source>
</evidence>
<evidence type="ECO:0000313" key="3">
    <source>
        <dbReference type="Proteomes" id="UP000184267"/>
    </source>
</evidence>
<feature type="compositionally biased region" description="Polar residues" evidence="1">
    <location>
        <begin position="82"/>
        <end position="93"/>
    </location>
</feature>
<comment type="caution">
    <text evidence="2">The sequence shown here is derived from an EMBL/GenBank/DDBJ whole genome shotgun (WGS) entry which is preliminary data.</text>
</comment>
<protein>
    <submittedName>
        <fullName evidence="2">Uncharacterized protein</fullName>
    </submittedName>
</protein>
<organism evidence="2 3">
    <name type="scientific">Trametes pubescens</name>
    <name type="common">White-rot fungus</name>
    <dbReference type="NCBI Taxonomy" id="154538"/>
    <lineage>
        <taxon>Eukaryota</taxon>
        <taxon>Fungi</taxon>
        <taxon>Dikarya</taxon>
        <taxon>Basidiomycota</taxon>
        <taxon>Agaricomycotina</taxon>
        <taxon>Agaricomycetes</taxon>
        <taxon>Polyporales</taxon>
        <taxon>Polyporaceae</taxon>
        <taxon>Trametes</taxon>
    </lineage>
</organism>
<gene>
    <name evidence="2" type="ORF">TRAPUB_3563</name>
</gene>
<evidence type="ECO:0000256" key="1">
    <source>
        <dbReference type="SAM" id="MobiDB-lite"/>
    </source>
</evidence>
<name>A0A1M2VDH1_TRAPU</name>
<dbReference type="AlphaFoldDB" id="A0A1M2VDH1"/>
<accession>A0A1M2VDH1</accession>
<keyword evidence="3" id="KW-1185">Reference proteome</keyword>